<evidence type="ECO:0000256" key="10">
    <source>
        <dbReference type="PIRSR" id="PIRSR001589-3"/>
    </source>
</evidence>
<organism evidence="12">
    <name type="scientific">Pedobacter sp. KACC 23697</name>
    <dbReference type="NCBI Taxonomy" id="3149230"/>
    <lineage>
        <taxon>Bacteria</taxon>
        <taxon>Pseudomonadati</taxon>
        <taxon>Bacteroidota</taxon>
        <taxon>Sphingobacteriia</taxon>
        <taxon>Sphingobacteriales</taxon>
        <taxon>Sphingobacteriaceae</taxon>
        <taxon>Pedobacter</taxon>
    </lineage>
</organism>
<evidence type="ECO:0000259" key="11">
    <source>
        <dbReference type="PROSITE" id="PS51278"/>
    </source>
</evidence>
<dbReference type="PROSITE" id="PS51278">
    <property type="entry name" value="GATASE_TYPE_2"/>
    <property type="match status" value="1"/>
</dbReference>
<evidence type="ECO:0000256" key="6">
    <source>
        <dbReference type="ARBA" id="ARBA00022962"/>
    </source>
</evidence>
<keyword evidence="12" id="KW-0436">Ligase</keyword>
<feature type="domain" description="Glutamine amidotransferase type-2" evidence="11">
    <location>
        <begin position="2"/>
        <end position="213"/>
    </location>
</feature>
<accession>A0AAU7K8W7</accession>
<evidence type="ECO:0000313" key="12">
    <source>
        <dbReference type="EMBL" id="XBO48986.1"/>
    </source>
</evidence>
<dbReference type="PANTHER" id="PTHR43284:SF1">
    <property type="entry name" value="ASPARAGINE SYNTHETASE"/>
    <property type="match status" value="1"/>
</dbReference>
<protein>
    <recommendedName>
        <fullName evidence="3">asparagine synthase (glutamine-hydrolyzing)</fullName>
        <ecNumber evidence="3">6.3.5.4</ecNumber>
    </recommendedName>
</protein>
<proteinExistence type="inferred from homology"/>
<dbReference type="SUPFAM" id="SSF52402">
    <property type="entry name" value="Adenine nucleotide alpha hydrolases-like"/>
    <property type="match status" value="1"/>
</dbReference>
<reference evidence="12" key="1">
    <citation type="submission" date="2024-05" db="EMBL/GenBank/DDBJ databases">
        <authorList>
            <person name="Kim S."/>
            <person name="Heo J."/>
            <person name="Choi H."/>
            <person name="Choi Y."/>
            <person name="Kwon S.-W."/>
            <person name="Kim Y."/>
        </authorList>
    </citation>
    <scope>NUCLEOTIDE SEQUENCE</scope>
    <source>
        <strain evidence="12">KACC 23697</strain>
    </source>
</reference>
<dbReference type="PIRSF" id="PIRSF001589">
    <property type="entry name" value="Asn_synthetase_glu-h"/>
    <property type="match status" value="1"/>
</dbReference>
<dbReference type="Pfam" id="PF13537">
    <property type="entry name" value="GATase_7"/>
    <property type="match status" value="1"/>
</dbReference>
<dbReference type="InterPro" id="IPR006426">
    <property type="entry name" value="Asn_synth_AEB"/>
</dbReference>
<dbReference type="GO" id="GO:0004066">
    <property type="term" value="F:asparagine synthase (glutamine-hydrolyzing) activity"/>
    <property type="evidence" value="ECO:0007669"/>
    <property type="project" value="UniProtKB-EC"/>
</dbReference>
<evidence type="ECO:0000256" key="4">
    <source>
        <dbReference type="ARBA" id="ARBA00022741"/>
    </source>
</evidence>
<dbReference type="GO" id="GO:0005524">
    <property type="term" value="F:ATP binding"/>
    <property type="evidence" value="ECO:0007669"/>
    <property type="project" value="UniProtKB-KW"/>
</dbReference>
<dbReference type="InterPro" id="IPR001962">
    <property type="entry name" value="Asn_synthase"/>
</dbReference>
<dbReference type="GO" id="GO:0006529">
    <property type="term" value="P:asparagine biosynthetic process"/>
    <property type="evidence" value="ECO:0007669"/>
    <property type="project" value="UniProtKB-KW"/>
</dbReference>
<comment type="pathway">
    <text evidence="1">Amino-acid biosynthesis; L-asparagine biosynthesis; L-asparagine from L-aspartate (L-Gln route): step 1/1.</text>
</comment>
<evidence type="ECO:0000256" key="8">
    <source>
        <dbReference type="PIRSR" id="PIRSR001589-1"/>
    </source>
</evidence>
<dbReference type="EMBL" id="CP157485">
    <property type="protein sequence ID" value="XBO48986.1"/>
    <property type="molecule type" value="Genomic_DNA"/>
</dbReference>
<keyword evidence="5 9" id="KW-0067">ATP-binding</keyword>
<evidence type="ECO:0000256" key="3">
    <source>
        <dbReference type="ARBA" id="ARBA00012737"/>
    </source>
</evidence>
<evidence type="ECO:0000256" key="7">
    <source>
        <dbReference type="ARBA" id="ARBA00048741"/>
    </source>
</evidence>
<dbReference type="SUPFAM" id="SSF56235">
    <property type="entry name" value="N-terminal nucleophile aminohydrolases (Ntn hydrolases)"/>
    <property type="match status" value="1"/>
</dbReference>
<comment type="similarity">
    <text evidence="2">Belongs to the asparagine synthetase family.</text>
</comment>
<dbReference type="AlphaFoldDB" id="A0AAU7K8W7"/>
<dbReference type="InterPro" id="IPR014729">
    <property type="entry name" value="Rossmann-like_a/b/a_fold"/>
</dbReference>
<dbReference type="Gene3D" id="3.40.50.620">
    <property type="entry name" value="HUPs"/>
    <property type="match status" value="1"/>
</dbReference>
<dbReference type="RefSeq" id="WP_406826319.1">
    <property type="nucleotide sequence ID" value="NZ_CP157485.1"/>
</dbReference>
<keyword evidence="4 9" id="KW-0547">Nucleotide-binding</keyword>
<keyword evidence="8" id="KW-0028">Amino-acid biosynthesis</keyword>
<keyword evidence="8" id="KW-0061">Asparagine biosynthesis</keyword>
<dbReference type="InterPro" id="IPR051786">
    <property type="entry name" value="ASN_synthetase/amidase"/>
</dbReference>
<feature type="active site" description="For GATase activity" evidence="8">
    <location>
        <position position="2"/>
    </location>
</feature>
<feature type="binding site" evidence="9">
    <location>
        <position position="100"/>
    </location>
    <ligand>
        <name>L-glutamine</name>
        <dbReference type="ChEBI" id="CHEBI:58359"/>
    </ligand>
</feature>
<dbReference type="InterPro" id="IPR017932">
    <property type="entry name" value="GATase_2_dom"/>
</dbReference>
<evidence type="ECO:0000256" key="5">
    <source>
        <dbReference type="ARBA" id="ARBA00022840"/>
    </source>
</evidence>
<sequence>MCGIAGIYDAKRNQPIEQSLLEAMANELIHRGPDELTCFVHDNIGFGFRRLSIVDVQNGHQPFYNEDQSVVVICNGEIYNYRELRAEMEQKGHRFKTNCDVEVIVYLYAEYGTGFVNRLNGQFAFSILDKSDNSLFLARDHFGICPLFYTHFNGLFIFGSEIKAIIKHPSVKRVVNLEGLDQIFTFPGPVSPVTLFKGVHSLAPGHCIKVKGDQVEISEYWDLDYPEAQGMSVKTESFYIEKLEDLLLKSVKYRLNADVPIGYYLSGGLDSSLIGAMMKAITPGVDYPSFSIGFPSDAEMNERKYQQIMVDHLKGTHTDIMFDSAEVEKRLKQAVWASEGALKESYNTCSLALSQAVSNRGIKVILSGEGADEFFGGYIGYRFDKQRNKHNEIKDLEELLEDEYRNKLWGDSDFFYEKNYYEFSTLKAGLYSGRLRGRLKEFDAVEYLLFNKERIRNRHTLHKRSYIDLKLRLSDHLISDHCDRVTNANSVEGRFPFLDINLVEFVKTIPPDMKLNGLIEKYILKKVASKYIPESIINRQKFGFIAPGSPSLLSQNVEWINDLLSYDKIKKQGYFDPDVVEVLKKQYSAKGFRLNLPYDSDFLIVVLTFNIFLELFNMPDLS</sequence>
<keyword evidence="6 8" id="KW-0315">Glutamine amidotransferase</keyword>
<dbReference type="Pfam" id="PF00733">
    <property type="entry name" value="Asn_synthase"/>
    <property type="match status" value="1"/>
</dbReference>
<dbReference type="PANTHER" id="PTHR43284">
    <property type="entry name" value="ASPARAGINE SYNTHETASE (GLUTAMINE-HYDROLYZING)"/>
    <property type="match status" value="1"/>
</dbReference>
<feature type="binding site" evidence="9">
    <location>
        <position position="292"/>
    </location>
    <ligand>
        <name>ATP</name>
        <dbReference type="ChEBI" id="CHEBI:30616"/>
    </ligand>
</feature>
<dbReference type="InterPro" id="IPR033738">
    <property type="entry name" value="AsnB_N"/>
</dbReference>
<dbReference type="EC" id="6.3.5.4" evidence="3"/>
<evidence type="ECO:0000256" key="9">
    <source>
        <dbReference type="PIRSR" id="PIRSR001589-2"/>
    </source>
</evidence>
<name>A0AAU7K8W7_9SPHI</name>
<evidence type="ECO:0000256" key="1">
    <source>
        <dbReference type="ARBA" id="ARBA00005187"/>
    </source>
</evidence>
<feature type="binding site" evidence="9">
    <location>
        <begin position="367"/>
        <end position="368"/>
    </location>
    <ligand>
        <name>ATP</name>
        <dbReference type="ChEBI" id="CHEBI:30616"/>
    </ligand>
</feature>
<gene>
    <name evidence="12" type="primary">asnB</name>
    <name evidence="12" type="ORF">ABEG20_05145</name>
</gene>
<evidence type="ECO:0000256" key="2">
    <source>
        <dbReference type="ARBA" id="ARBA00005752"/>
    </source>
</evidence>
<feature type="site" description="Important for beta-aspartyl-AMP intermediate formation" evidence="10">
    <location>
        <position position="369"/>
    </location>
</feature>
<dbReference type="CDD" id="cd01991">
    <property type="entry name" value="Asn_synthase_B_C"/>
    <property type="match status" value="1"/>
</dbReference>
<dbReference type="CDD" id="cd00712">
    <property type="entry name" value="AsnB"/>
    <property type="match status" value="1"/>
</dbReference>
<dbReference type="GO" id="GO:0005829">
    <property type="term" value="C:cytosol"/>
    <property type="evidence" value="ECO:0007669"/>
    <property type="project" value="TreeGrafter"/>
</dbReference>
<dbReference type="NCBIfam" id="TIGR01536">
    <property type="entry name" value="asn_synth_AEB"/>
    <property type="match status" value="1"/>
</dbReference>
<dbReference type="InterPro" id="IPR029055">
    <property type="entry name" value="Ntn_hydrolases_N"/>
</dbReference>
<dbReference type="Gene3D" id="3.60.20.10">
    <property type="entry name" value="Glutamine Phosphoribosylpyrophosphate, subunit 1, domain 1"/>
    <property type="match status" value="1"/>
</dbReference>
<comment type="catalytic activity">
    <reaction evidence="7">
        <text>L-aspartate + L-glutamine + ATP + H2O = L-asparagine + L-glutamate + AMP + diphosphate + H(+)</text>
        <dbReference type="Rhea" id="RHEA:12228"/>
        <dbReference type="ChEBI" id="CHEBI:15377"/>
        <dbReference type="ChEBI" id="CHEBI:15378"/>
        <dbReference type="ChEBI" id="CHEBI:29985"/>
        <dbReference type="ChEBI" id="CHEBI:29991"/>
        <dbReference type="ChEBI" id="CHEBI:30616"/>
        <dbReference type="ChEBI" id="CHEBI:33019"/>
        <dbReference type="ChEBI" id="CHEBI:58048"/>
        <dbReference type="ChEBI" id="CHEBI:58359"/>
        <dbReference type="ChEBI" id="CHEBI:456215"/>
        <dbReference type="EC" id="6.3.5.4"/>
    </reaction>
</comment>